<dbReference type="SUPFAM" id="SSF47413">
    <property type="entry name" value="lambda repressor-like DNA-binding domains"/>
    <property type="match status" value="1"/>
</dbReference>
<evidence type="ECO:0000313" key="2">
    <source>
        <dbReference type="EMBL" id="MUN38035.1"/>
    </source>
</evidence>
<dbReference type="EMBL" id="WOFH01000005">
    <property type="protein sequence ID" value="MUN38035.1"/>
    <property type="molecule type" value="Genomic_DNA"/>
</dbReference>
<name>A0A7K1L177_9ACTN</name>
<keyword evidence="3" id="KW-1185">Reference proteome</keyword>
<dbReference type="InterPro" id="IPR010982">
    <property type="entry name" value="Lambda_DNA-bd_dom_sf"/>
</dbReference>
<organism evidence="2 3">
    <name type="scientific">Actinomadura litoris</name>
    <dbReference type="NCBI Taxonomy" id="2678616"/>
    <lineage>
        <taxon>Bacteria</taxon>
        <taxon>Bacillati</taxon>
        <taxon>Actinomycetota</taxon>
        <taxon>Actinomycetes</taxon>
        <taxon>Streptosporangiales</taxon>
        <taxon>Thermomonosporaceae</taxon>
        <taxon>Actinomadura</taxon>
    </lineage>
</organism>
<feature type="domain" description="HTH cro/C1-type" evidence="1">
    <location>
        <begin position="23"/>
        <end position="76"/>
    </location>
</feature>
<dbReference type="Gene3D" id="1.10.260.40">
    <property type="entry name" value="lambda repressor-like DNA-binding domains"/>
    <property type="match status" value="1"/>
</dbReference>
<dbReference type="Pfam" id="PF13560">
    <property type="entry name" value="HTH_31"/>
    <property type="match status" value="1"/>
</dbReference>
<dbReference type="InterPro" id="IPR001387">
    <property type="entry name" value="Cro/C1-type_HTH"/>
</dbReference>
<dbReference type="AlphaFoldDB" id="A0A7K1L177"/>
<proteinExistence type="predicted"/>
<comment type="caution">
    <text evidence="2">The sequence shown here is derived from an EMBL/GenBank/DDBJ whole genome shotgun (WGS) entry which is preliminary data.</text>
</comment>
<evidence type="ECO:0000313" key="3">
    <source>
        <dbReference type="Proteomes" id="UP000432015"/>
    </source>
</evidence>
<dbReference type="PROSITE" id="PS50943">
    <property type="entry name" value="HTH_CROC1"/>
    <property type="match status" value="1"/>
</dbReference>
<dbReference type="RefSeq" id="WP_156217209.1">
    <property type="nucleotide sequence ID" value="NZ_WOFH01000005.1"/>
</dbReference>
<dbReference type="GO" id="GO:0003677">
    <property type="term" value="F:DNA binding"/>
    <property type="evidence" value="ECO:0007669"/>
    <property type="project" value="InterPro"/>
</dbReference>
<reference evidence="2 3" key="1">
    <citation type="submission" date="2019-11" db="EMBL/GenBank/DDBJ databases">
        <authorList>
            <person name="Cao P."/>
        </authorList>
    </citation>
    <scope>NUCLEOTIDE SEQUENCE [LARGE SCALE GENOMIC DNA]</scope>
    <source>
        <strain evidence="2 3">NEAU-AAG5</strain>
    </source>
</reference>
<accession>A0A7K1L177</accession>
<dbReference type="Pfam" id="PF19054">
    <property type="entry name" value="DUF5753"/>
    <property type="match status" value="1"/>
</dbReference>
<dbReference type="InterPro" id="IPR043917">
    <property type="entry name" value="DUF5753"/>
</dbReference>
<dbReference type="SMART" id="SM00530">
    <property type="entry name" value="HTH_XRE"/>
    <property type="match status" value="1"/>
</dbReference>
<dbReference type="Proteomes" id="UP000432015">
    <property type="component" value="Unassembled WGS sequence"/>
</dbReference>
<sequence length="295" mass="33417">MAAGPAAHARGPTVRRMLLGARLRRLRELKGLSREEAGYAIRGSHSKISRMELGRTAVKERDIADLLVLYGVTDDAERRNLLRLAREANARGWWHRYSDMIPSWTHPYLDLEEAAGSVRTYDPCQIPELLQTEEYARASLAIRDGIREGMPPIEIEGRISVRLMRQRVFARSQRRTLAAIVEEAALRRFVGGPELIRGQLRHLSRVSEAATVDLRIIPADRASLAPTGRAFTVLRFDEQAIPDVVYVELLTTALYLDKPADTHAFERVWNRLEREALSPDASRALLSRLMEHLAE</sequence>
<protein>
    <submittedName>
        <fullName evidence="2">Helix-turn-helix domain-containing protein</fullName>
    </submittedName>
</protein>
<gene>
    <name evidence="2" type="ORF">GNZ18_15670</name>
</gene>
<evidence type="ECO:0000259" key="1">
    <source>
        <dbReference type="PROSITE" id="PS50943"/>
    </source>
</evidence>